<dbReference type="PROSITE" id="PS00600">
    <property type="entry name" value="AA_TRANSFER_CLASS_3"/>
    <property type="match status" value="1"/>
</dbReference>
<comment type="caution">
    <text evidence="4">The sequence shown here is derived from an EMBL/GenBank/DDBJ whole genome shotgun (WGS) entry which is preliminary data.</text>
</comment>
<comment type="similarity">
    <text evidence="1 3">Belongs to the class-III pyridoxal-phosphate-dependent aminotransferase family.</text>
</comment>
<evidence type="ECO:0000256" key="1">
    <source>
        <dbReference type="ARBA" id="ARBA00008954"/>
    </source>
</evidence>
<dbReference type="Proteomes" id="UP000612055">
    <property type="component" value="Unassembled WGS sequence"/>
</dbReference>
<dbReference type="InterPro" id="IPR005814">
    <property type="entry name" value="Aminotrans_3"/>
</dbReference>
<keyword evidence="2 3" id="KW-0663">Pyridoxal phosphate</keyword>
<dbReference type="OrthoDB" id="10261433at2759"/>
<dbReference type="InterPro" id="IPR015422">
    <property type="entry name" value="PyrdxlP-dep_Trfase_small"/>
</dbReference>
<dbReference type="PANTHER" id="PTHR45688:SF13">
    <property type="entry name" value="ALANINE--GLYOXYLATE AMINOTRANSFERASE 2-LIKE"/>
    <property type="match status" value="1"/>
</dbReference>
<dbReference type="Gene3D" id="3.90.1150.10">
    <property type="entry name" value="Aspartate Aminotransferase, domain 1"/>
    <property type="match status" value="1"/>
</dbReference>
<dbReference type="GO" id="GO:0005739">
    <property type="term" value="C:mitochondrion"/>
    <property type="evidence" value="ECO:0007669"/>
    <property type="project" value="TreeGrafter"/>
</dbReference>
<proteinExistence type="inferred from homology"/>
<dbReference type="GO" id="GO:0008483">
    <property type="term" value="F:transaminase activity"/>
    <property type="evidence" value="ECO:0007669"/>
    <property type="project" value="InterPro"/>
</dbReference>
<dbReference type="Pfam" id="PF00202">
    <property type="entry name" value="Aminotran_3"/>
    <property type="match status" value="1"/>
</dbReference>
<evidence type="ECO:0000313" key="4">
    <source>
        <dbReference type="EMBL" id="KAG2486694.1"/>
    </source>
</evidence>
<dbReference type="AlphaFoldDB" id="A0A835XVQ1"/>
<protein>
    <submittedName>
        <fullName evidence="4">Uncharacterized protein</fullName>
    </submittedName>
</protein>
<dbReference type="EMBL" id="JAEHOE010000108">
    <property type="protein sequence ID" value="KAG2486694.1"/>
    <property type="molecule type" value="Genomic_DNA"/>
</dbReference>
<dbReference type="InterPro" id="IPR015421">
    <property type="entry name" value="PyrdxlP-dep_Trfase_major"/>
</dbReference>
<dbReference type="CDD" id="cd00610">
    <property type="entry name" value="OAT_like"/>
    <property type="match status" value="1"/>
</dbReference>
<dbReference type="GO" id="GO:0030170">
    <property type="term" value="F:pyridoxal phosphate binding"/>
    <property type="evidence" value="ECO:0007669"/>
    <property type="project" value="InterPro"/>
</dbReference>
<dbReference type="Gene3D" id="3.40.640.10">
    <property type="entry name" value="Type I PLP-dependent aspartate aminotransferase-like (Major domain)"/>
    <property type="match status" value="1"/>
</dbReference>
<evidence type="ECO:0000256" key="2">
    <source>
        <dbReference type="ARBA" id="ARBA00022898"/>
    </source>
</evidence>
<organism evidence="4 5">
    <name type="scientific">Edaphochlamys debaryana</name>
    <dbReference type="NCBI Taxonomy" id="47281"/>
    <lineage>
        <taxon>Eukaryota</taxon>
        <taxon>Viridiplantae</taxon>
        <taxon>Chlorophyta</taxon>
        <taxon>core chlorophytes</taxon>
        <taxon>Chlorophyceae</taxon>
        <taxon>CS clade</taxon>
        <taxon>Chlamydomonadales</taxon>
        <taxon>Chlamydomonadales incertae sedis</taxon>
        <taxon>Edaphochlamys</taxon>
    </lineage>
</organism>
<keyword evidence="5" id="KW-1185">Reference proteome</keyword>
<evidence type="ECO:0000256" key="3">
    <source>
        <dbReference type="RuleBase" id="RU003560"/>
    </source>
</evidence>
<gene>
    <name evidence="4" type="ORF">HYH03_014623</name>
</gene>
<dbReference type="PANTHER" id="PTHR45688">
    <property type="match status" value="1"/>
</dbReference>
<sequence length="525" mass="55394">MRAAAAAADSTCGLAGGCTGGPAKAVEGADSSGGCGGGCGTDDSYEAVLAARRQMYGPNTSLSYEKPIMMVRGQGTYMYDEHGTPYLDCINNVAHVGHGQPEVAAAIGSQLSTINTNSRFLHPDLPRYSSLLLASLNGTTAKDQLLDANGQPLEVVYLVCSGSEANDLALRIAMAARPGQTHVAVMGGAYHGHLSSLIPLSPYKFWGTGGGGKPPHVHVIPCPDTFRGEHLDGRRAGRAAVAAARAAGGRLGAVFVESVLSCGGQVVLPPGYLQGLYAEVRAEGAVVVADEVQCGFGRCGGAWWGFRTQDVRPDIVTMGKPIGNGYPMAALATTRALANAFAASGMEYFNTYGGSTAAVQAGMAVMRVLCRDRLPQQAEQTGAYLLAGLRSLQAAHPSLLGDVRGMGLFLGVEVVRPGEGRRHAPRTARWIKERMRARCVLLSTDGPYDNVVKMKPPMVFGRREADTLLHHLGEVLSTELTPAQLQRLEAEEDQHEAAVLAPRRRQYEENARAMYAAAEGPPAKL</sequence>
<name>A0A835XVQ1_9CHLO</name>
<accession>A0A835XVQ1</accession>
<dbReference type="SUPFAM" id="SSF53383">
    <property type="entry name" value="PLP-dependent transferases"/>
    <property type="match status" value="1"/>
</dbReference>
<dbReference type="InterPro" id="IPR049704">
    <property type="entry name" value="Aminotrans_3_PPA_site"/>
</dbReference>
<reference evidence="4" key="1">
    <citation type="journal article" date="2020" name="bioRxiv">
        <title>Comparative genomics of Chlamydomonas.</title>
        <authorList>
            <person name="Craig R.J."/>
            <person name="Hasan A.R."/>
            <person name="Ness R.W."/>
            <person name="Keightley P.D."/>
        </authorList>
    </citation>
    <scope>NUCLEOTIDE SEQUENCE</scope>
    <source>
        <strain evidence="4">CCAP 11/70</strain>
    </source>
</reference>
<dbReference type="InterPro" id="IPR015424">
    <property type="entry name" value="PyrdxlP-dep_Trfase"/>
</dbReference>
<evidence type="ECO:0000313" key="5">
    <source>
        <dbReference type="Proteomes" id="UP000612055"/>
    </source>
</evidence>